<evidence type="ECO:0000313" key="2">
    <source>
        <dbReference type="Proteomes" id="UP000285317"/>
    </source>
</evidence>
<reference evidence="1 2" key="1">
    <citation type="submission" date="2018-03" db="EMBL/GenBank/DDBJ databases">
        <title>Bacteriophage NCPPB3778 and a type I-E CRISPR drive the evolution of the US Biological Select Agent, Rathayibacter toxicus.</title>
        <authorList>
            <person name="Davis E.W.II."/>
            <person name="Tabima J.F."/>
            <person name="Weisberg A.J."/>
            <person name="Dantas Lopes L."/>
            <person name="Wiseman M.S."/>
            <person name="Wiseman M.S."/>
            <person name="Pupko T."/>
            <person name="Belcher M.S."/>
            <person name="Sechler A.J."/>
            <person name="Tancos M.A."/>
            <person name="Schroeder B.K."/>
            <person name="Murray T.D."/>
            <person name="Luster D.G."/>
            <person name="Schneider W.L."/>
            <person name="Rogers E."/>
            <person name="Andreote F.D."/>
            <person name="Grunwald N.J."/>
            <person name="Putnam M.L."/>
            <person name="Chang J.H."/>
        </authorList>
    </citation>
    <scope>NUCLEOTIDE SEQUENCE [LARGE SCALE GENOMIC DNA]</scope>
    <source>
        <strain evidence="1 2">DSM 15932</strain>
    </source>
</reference>
<proteinExistence type="predicted"/>
<sequence length="83" mass="8904">MVEKLTAAKDDDTKLAGLVRQACIDATQDGVIMNTDDEGVAIPYQFGKSEVPDVIDAMNLSWQNEIMSVATGSDRLKAVTSSL</sequence>
<protein>
    <submittedName>
        <fullName evidence="1">Uncharacterized protein</fullName>
    </submittedName>
</protein>
<dbReference type="EMBL" id="CP028137">
    <property type="protein sequence ID" value="AZZ51431.1"/>
    <property type="molecule type" value="Genomic_DNA"/>
</dbReference>
<accession>A0A3Q9UV96</accession>
<evidence type="ECO:0000313" key="1">
    <source>
        <dbReference type="EMBL" id="AZZ51431.1"/>
    </source>
</evidence>
<organism evidence="1 2">
    <name type="scientific">Rathayibacter festucae DSM 15932</name>
    <dbReference type="NCBI Taxonomy" id="1328866"/>
    <lineage>
        <taxon>Bacteria</taxon>
        <taxon>Bacillati</taxon>
        <taxon>Actinomycetota</taxon>
        <taxon>Actinomycetes</taxon>
        <taxon>Micrococcales</taxon>
        <taxon>Microbacteriaceae</taxon>
        <taxon>Rathayibacter</taxon>
    </lineage>
</organism>
<dbReference type="AlphaFoldDB" id="A0A3Q9UV96"/>
<name>A0A3Q9UV96_9MICO</name>
<gene>
    <name evidence="1" type="ORF">C1I64_04820</name>
</gene>
<dbReference type="KEGG" id="rfs:C1I64_04820"/>
<dbReference type="RefSeq" id="WP_127886389.1">
    <property type="nucleotide sequence ID" value="NZ_CP028137.1"/>
</dbReference>
<dbReference type="Proteomes" id="UP000285317">
    <property type="component" value="Chromosome"/>
</dbReference>